<feature type="region of interest" description="Disordered" evidence="5">
    <location>
        <begin position="160"/>
        <end position="189"/>
    </location>
</feature>
<proteinExistence type="predicted"/>
<reference evidence="10" key="1">
    <citation type="journal article" date="2019" name="Int. J. Syst. Evol. Microbiol.">
        <title>The Global Catalogue of Microorganisms (GCM) 10K type strain sequencing project: providing services to taxonomists for standard genome sequencing and annotation.</title>
        <authorList>
            <consortium name="The Broad Institute Genomics Platform"/>
            <consortium name="The Broad Institute Genome Sequencing Center for Infectious Disease"/>
            <person name="Wu L."/>
            <person name="Ma J."/>
        </authorList>
    </citation>
    <scope>NUCLEOTIDE SEQUENCE [LARGE SCALE GENOMIC DNA]</scope>
    <source>
        <strain evidence="10">JCM 31920</strain>
    </source>
</reference>
<accession>A0ABP8LYS5</accession>
<organism evidence="9 10">
    <name type="scientific">Ravibacter arvi</name>
    <dbReference type="NCBI Taxonomy" id="2051041"/>
    <lineage>
        <taxon>Bacteria</taxon>
        <taxon>Pseudomonadati</taxon>
        <taxon>Bacteroidota</taxon>
        <taxon>Cytophagia</taxon>
        <taxon>Cytophagales</taxon>
        <taxon>Spirosomataceae</taxon>
        <taxon>Ravibacter</taxon>
    </lineage>
</organism>
<dbReference type="Proteomes" id="UP001501508">
    <property type="component" value="Unassembled WGS sequence"/>
</dbReference>
<evidence type="ECO:0000256" key="4">
    <source>
        <dbReference type="ARBA" id="ARBA00023008"/>
    </source>
</evidence>
<keyword evidence="6" id="KW-0732">Signal</keyword>
<dbReference type="RefSeq" id="WP_345029530.1">
    <property type="nucleotide sequence ID" value="NZ_BAABEY010000024.1"/>
</dbReference>
<dbReference type="PROSITE" id="PS51257">
    <property type="entry name" value="PROKAR_LIPOPROTEIN"/>
    <property type="match status" value="1"/>
</dbReference>
<dbReference type="Gene3D" id="2.60.40.420">
    <property type="entry name" value="Cupredoxins - blue copper proteins"/>
    <property type="match status" value="1"/>
</dbReference>
<comment type="caution">
    <text evidence="9">The sequence shown here is derived from an EMBL/GenBank/DDBJ whole genome shotgun (WGS) entry which is preliminary data.</text>
</comment>
<evidence type="ECO:0000313" key="10">
    <source>
        <dbReference type="Proteomes" id="UP001501508"/>
    </source>
</evidence>
<feature type="chain" id="PRO_5045042856" description="Blue (type 1) copper domain-containing protein" evidence="6">
    <location>
        <begin position="33"/>
        <end position="368"/>
    </location>
</feature>
<evidence type="ECO:0000256" key="3">
    <source>
        <dbReference type="ARBA" id="ARBA00022982"/>
    </source>
</evidence>
<dbReference type="SUPFAM" id="SSF49503">
    <property type="entry name" value="Cupredoxins"/>
    <property type="match status" value="1"/>
</dbReference>
<keyword evidence="4" id="KW-0186">Copper</keyword>
<evidence type="ECO:0000256" key="1">
    <source>
        <dbReference type="ARBA" id="ARBA00022448"/>
    </source>
</evidence>
<feature type="domain" description="DUF6797" evidence="8">
    <location>
        <begin position="220"/>
        <end position="303"/>
    </location>
</feature>
<dbReference type="Pfam" id="PF00127">
    <property type="entry name" value="Copper-bind"/>
    <property type="match status" value="1"/>
</dbReference>
<dbReference type="InterPro" id="IPR046476">
    <property type="entry name" value="DUF6797"/>
</dbReference>
<dbReference type="InterPro" id="IPR008972">
    <property type="entry name" value="Cupredoxin"/>
</dbReference>
<dbReference type="PANTHER" id="PTHR38439:SF2">
    <property type="entry name" value="OUTER MEMBRANE PROTEIN H.8"/>
    <property type="match status" value="1"/>
</dbReference>
<dbReference type="InterPro" id="IPR050845">
    <property type="entry name" value="Cu-binding_ET"/>
</dbReference>
<feature type="compositionally biased region" description="Basic and acidic residues" evidence="5">
    <location>
        <begin position="163"/>
        <end position="178"/>
    </location>
</feature>
<evidence type="ECO:0008006" key="11">
    <source>
        <dbReference type="Google" id="ProtNLM"/>
    </source>
</evidence>
<gene>
    <name evidence="9" type="ORF">GCM10023091_24510</name>
</gene>
<sequence length="368" mass="40924">MKASSAPSLRLFICSMLLAACLLPAFSPAAYGQEPIAITTLPGLQFDKVQVAVKPGARITLTFTNQDDMSHNLVITKPGKRTAVVEAAMALAEKGPEMQYIPRSDDVLWHVPVTSPGEKKSITFNAPTLTGAYPFVCTYPGHGFVMYGVIHVSADLSMPPAAKDPDVPESRKSSEQAHTHHQQAPQHPFEQTPPFLYRAFMEESGLASIAVRLPGELAFCWDAEACKLRYAWSGEFLDMKDFWHGHKNAYAKVLGTIFYRDKATHPLRLGNREVEPTVKFKGYRLVRQYPEFHYQVNGTDVYELIREKPDGSGLERSIRIPDGIEPVWFISGENDGVNYKFSAGTKEPDGSLKLSPTQAKEFTITMTR</sequence>
<evidence type="ECO:0000313" key="9">
    <source>
        <dbReference type="EMBL" id="GAA4440620.1"/>
    </source>
</evidence>
<dbReference type="InterPro" id="IPR028871">
    <property type="entry name" value="BlueCu_1_BS"/>
</dbReference>
<evidence type="ECO:0000259" key="8">
    <source>
        <dbReference type="Pfam" id="PF20601"/>
    </source>
</evidence>
<dbReference type="EMBL" id="BAABEY010000024">
    <property type="protein sequence ID" value="GAA4440620.1"/>
    <property type="molecule type" value="Genomic_DNA"/>
</dbReference>
<feature type="signal peptide" evidence="6">
    <location>
        <begin position="1"/>
        <end position="32"/>
    </location>
</feature>
<evidence type="ECO:0000259" key="7">
    <source>
        <dbReference type="Pfam" id="PF00127"/>
    </source>
</evidence>
<keyword evidence="1" id="KW-0813">Transport</keyword>
<dbReference type="InterPro" id="IPR000923">
    <property type="entry name" value="BlueCu_1"/>
</dbReference>
<keyword evidence="3" id="KW-0249">Electron transport</keyword>
<keyword evidence="10" id="KW-1185">Reference proteome</keyword>
<dbReference type="CDD" id="cd04233">
    <property type="entry name" value="Auracyanin"/>
    <property type="match status" value="1"/>
</dbReference>
<name>A0ABP8LYS5_9BACT</name>
<dbReference type="PROSITE" id="PS00196">
    <property type="entry name" value="COPPER_BLUE"/>
    <property type="match status" value="1"/>
</dbReference>
<protein>
    <recommendedName>
        <fullName evidence="11">Blue (type 1) copper domain-containing protein</fullName>
    </recommendedName>
</protein>
<evidence type="ECO:0000256" key="6">
    <source>
        <dbReference type="SAM" id="SignalP"/>
    </source>
</evidence>
<evidence type="ECO:0000256" key="2">
    <source>
        <dbReference type="ARBA" id="ARBA00022723"/>
    </source>
</evidence>
<dbReference type="Pfam" id="PF20601">
    <property type="entry name" value="DUF6797"/>
    <property type="match status" value="1"/>
</dbReference>
<evidence type="ECO:0000256" key="5">
    <source>
        <dbReference type="SAM" id="MobiDB-lite"/>
    </source>
</evidence>
<feature type="domain" description="Blue (type 1) copper" evidence="7">
    <location>
        <begin position="44"/>
        <end position="152"/>
    </location>
</feature>
<keyword evidence="2" id="KW-0479">Metal-binding</keyword>
<dbReference type="PANTHER" id="PTHR38439">
    <property type="entry name" value="AURACYANIN-B"/>
    <property type="match status" value="1"/>
</dbReference>